<gene>
    <name evidence="1" type="ORF">OR16_26133</name>
</gene>
<evidence type="ECO:0000313" key="1">
    <source>
        <dbReference type="EMBL" id="EHP40390.1"/>
    </source>
</evidence>
<dbReference type="Proteomes" id="UP000005808">
    <property type="component" value="Unassembled WGS sequence"/>
</dbReference>
<organism evidence="1 2">
    <name type="scientific">Cupriavidus basilensis OR16</name>
    <dbReference type="NCBI Taxonomy" id="1127483"/>
    <lineage>
        <taxon>Bacteria</taxon>
        <taxon>Pseudomonadati</taxon>
        <taxon>Pseudomonadota</taxon>
        <taxon>Betaproteobacteria</taxon>
        <taxon>Burkholderiales</taxon>
        <taxon>Burkholderiaceae</taxon>
        <taxon>Cupriavidus</taxon>
    </lineage>
</organism>
<accession>H1SAS1</accession>
<proteinExistence type="predicted"/>
<name>H1SAS1_9BURK</name>
<dbReference type="AlphaFoldDB" id="H1SAS1"/>
<comment type="caution">
    <text evidence="1">The sequence shown here is derived from an EMBL/GenBank/DDBJ whole genome shotgun (WGS) entry which is preliminary data.</text>
</comment>
<reference evidence="1 2" key="1">
    <citation type="journal article" date="2012" name="J. Bacteriol.">
        <title>De Novo Genome Project of Cupriavidus basilensis OR16.</title>
        <authorList>
            <person name="Cserhati M."/>
            <person name="Kriszt B."/>
            <person name="Szoboszlay S."/>
            <person name="Toth A."/>
            <person name="Szabo I."/>
            <person name="Tancsics A."/>
            <person name="Nagy I."/>
            <person name="Horvath B."/>
            <person name="Nagy I."/>
            <person name="Kukolya J."/>
        </authorList>
    </citation>
    <scope>NUCLEOTIDE SEQUENCE [LARGE SCALE GENOMIC DNA]</scope>
    <source>
        <strain evidence="1 2">OR16</strain>
    </source>
</reference>
<protein>
    <submittedName>
        <fullName evidence="1">Uncharacterized protein</fullName>
    </submittedName>
</protein>
<evidence type="ECO:0000313" key="2">
    <source>
        <dbReference type="Proteomes" id="UP000005808"/>
    </source>
</evidence>
<dbReference type="EMBL" id="AHJE01000066">
    <property type="protein sequence ID" value="EHP40390.1"/>
    <property type="molecule type" value="Genomic_DNA"/>
</dbReference>
<sequence>MAGLEFALQVVVLDDGVLVRMRMGRHQGHWNFGGRGRDFGTGDTLWGTRAGKGREFSGLSG</sequence>